<evidence type="ECO:0000256" key="5">
    <source>
        <dbReference type="SAM" id="Phobius"/>
    </source>
</evidence>
<dbReference type="GO" id="GO:0016020">
    <property type="term" value="C:membrane"/>
    <property type="evidence" value="ECO:0007669"/>
    <property type="project" value="UniProtKB-SubCell"/>
</dbReference>
<dbReference type="OrthoDB" id="264392at2759"/>
<evidence type="ECO:0000259" key="7">
    <source>
        <dbReference type="Pfam" id="PF12537"/>
    </source>
</evidence>
<feature type="transmembrane region" description="Helical" evidence="5">
    <location>
        <begin position="24"/>
        <end position="42"/>
    </location>
</feature>
<evidence type="ECO:0000256" key="4">
    <source>
        <dbReference type="ARBA" id="ARBA00023136"/>
    </source>
</evidence>
<comment type="caution">
    <text evidence="8">The sequence shown here is derived from an EMBL/GenBank/DDBJ whole genome shotgun (WGS) entry which is preliminary data.</text>
</comment>
<feature type="transmembrane region" description="Helical" evidence="5">
    <location>
        <begin position="219"/>
        <end position="240"/>
    </location>
</feature>
<sequence>MLPSDDDCDDCIPDYLKDKTSSKILSTIPFLVTFLVVASLVLKRLYPLLSGSDSTSAGNNGSHEARVHGFENGNQVRGKGVLRTLWRKLEVRRVAPLVFATNIGLSAVLVELILCEISNALNPSARRLALNLTLPTLMFLLIVVAPALELRAVIASTGLAFNGTGKGRLRVAWFFEGLGLVLWLLGFWYIGHGLLGLYLREETLHWKSRSFSEGCLERIGIIGISLMASLSGFAAVSALWQTFGVRDKPVSESDISRKQAGLEATNDMLGTKRSRLRAVERKLADTRDESVVTRWIGSLRGSTDTQERTTLELEVSGLETMRLSLQNTLYTLRNRRASQLRAYTAVGRLLITFSYGFALYCAFRLGNTTLNIIRRSIFSSVSSSSTDPVTNLLAYVARHWDPTLNQAMWSRQISFLLSGFMLLLAFNSALQTFLLLARAFPSLLSAAFGGANFALLVSQVCASYVISSALLLRSNLPSEVGGVISDALGAPLETSKVDAWFEAWFMGASFVTVVGIWVGRKLRGPGEWDDDGYGNEGDLELGKRN</sequence>
<dbReference type="Pfam" id="PF12537">
    <property type="entry name" value="GPHR_N"/>
    <property type="match status" value="1"/>
</dbReference>
<evidence type="ECO:0008006" key="10">
    <source>
        <dbReference type="Google" id="ProtNLM"/>
    </source>
</evidence>
<dbReference type="Pfam" id="PF12430">
    <property type="entry name" value="ABA_GPCR"/>
    <property type="match status" value="1"/>
</dbReference>
<evidence type="ECO:0000256" key="2">
    <source>
        <dbReference type="ARBA" id="ARBA00022692"/>
    </source>
</evidence>
<keyword evidence="9" id="KW-1185">Reference proteome</keyword>
<feature type="transmembrane region" description="Helical" evidence="5">
    <location>
        <begin position="413"/>
        <end position="436"/>
    </location>
</feature>
<feature type="transmembrane region" description="Helical" evidence="5">
    <location>
        <begin position="342"/>
        <end position="365"/>
    </location>
</feature>
<accession>A0A9P4NS93</accession>
<feature type="transmembrane region" description="Helical" evidence="5">
    <location>
        <begin position="173"/>
        <end position="199"/>
    </location>
</feature>
<dbReference type="InterPro" id="IPR025969">
    <property type="entry name" value="ABA_GPCR_dom"/>
</dbReference>
<feature type="domain" description="Abscisic acid G-protein coupled receptor-like" evidence="6">
    <location>
        <begin position="342"/>
        <end position="521"/>
    </location>
</feature>
<evidence type="ECO:0000256" key="3">
    <source>
        <dbReference type="ARBA" id="ARBA00022989"/>
    </source>
</evidence>
<evidence type="ECO:0000256" key="1">
    <source>
        <dbReference type="ARBA" id="ARBA00004141"/>
    </source>
</evidence>
<comment type="subcellular location">
    <subcellularLocation>
        <location evidence="1">Membrane</location>
        <topology evidence="1">Multi-pass membrane protein</topology>
    </subcellularLocation>
</comment>
<keyword evidence="2 5" id="KW-0812">Transmembrane</keyword>
<evidence type="ECO:0000313" key="9">
    <source>
        <dbReference type="Proteomes" id="UP000800235"/>
    </source>
</evidence>
<proteinExistence type="predicted"/>
<organism evidence="8 9">
    <name type="scientific">Tothia fuscella</name>
    <dbReference type="NCBI Taxonomy" id="1048955"/>
    <lineage>
        <taxon>Eukaryota</taxon>
        <taxon>Fungi</taxon>
        <taxon>Dikarya</taxon>
        <taxon>Ascomycota</taxon>
        <taxon>Pezizomycotina</taxon>
        <taxon>Dothideomycetes</taxon>
        <taxon>Pleosporomycetidae</taxon>
        <taxon>Venturiales</taxon>
        <taxon>Cylindrosympodiaceae</taxon>
        <taxon>Tothia</taxon>
    </lineage>
</organism>
<dbReference type="AlphaFoldDB" id="A0A9P4NS93"/>
<dbReference type="InterPro" id="IPR015672">
    <property type="entry name" value="GPHR/GTG"/>
</dbReference>
<evidence type="ECO:0000313" key="8">
    <source>
        <dbReference type="EMBL" id="KAF2431215.1"/>
    </source>
</evidence>
<dbReference type="InterPro" id="IPR022535">
    <property type="entry name" value="Golgi_pH-regulator_cons_dom"/>
</dbReference>
<dbReference type="EMBL" id="MU007033">
    <property type="protein sequence ID" value="KAF2431215.1"/>
    <property type="molecule type" value="Genomic_DNA"/>
</dbReference>
<gene>
    <name evidence="8" type="ORF">EJ08DRAFT_649026</name>
</gene>
<feature type="transmembrane region" description="Helical" evidence="5">
    <location>
        <begin position="134"/>
        <end position="161"/>
    </location>
</feature>
<feature type="transmembrane region" description="Helical" evidence="5">
    <location>
        <begin position="443"/>
        <end position="466"/>
    </location>
</feature>
<name>A0A9P4NS93_9PEZI</name>
<feature type="domain" description="Golgi pH regulator conserved" evidence="7">
    <location>
        <begin position="210"/>
        <end position="276"/>
    </location>
</feature>
<feature type="transmembrane region" description="Helical" evidence="5">
    <location>
        <begin position="499"/>
        <end position="518"/>
    </location>
</feature>
<keyword evidence="3 5" id="KW-1133">Transmembrane helix</keyword>
<keyword evidence="4 5" id="KW-0472">Membrane</keyword>
<reference evidence="8" key="1">
    <citation type="journal article" date="2020" name="Stud. Mycol.">
        <title>101 Dothideomycetes genomes: a test case for predicting lifestyles and emergence of pathogens.</title>
        <authorList>
            <person name="Haridas S."/>
            <person name="Albert R."/>
            <person name="Binder M."/>
            <person name="Bloem J."/>
            <person name="Labutti K."/>
            <person name="Salamov A."/>
            <person name="Andreopoulos B."/>
            <person name="Baker S."/>
            <person name="Barry K."/>
            <person name="Bills G."/>
            <person name="Bluhm B."/>
            <person name="Cannon C."/>
            <person name="Castanera R."/>
            <person name="Culley D."/>
            <person name="Daum C."/>
            <person name="Ezra D."/>
            <person name="Gonzalez J."/>
            <person name="Henrissat B."/>
            <person name="Kuo A."/>
            <person name="Liang C."/>
            <person name="Lipzen A."/>
            <person name="Lutzoni F."/>
            <person name="Magnuson J."/>
            <person name="Mondo S."/>
            <person name="Nolan M."/>
            <person name="Ohm R."/>
            <person name="Pangilinan J."/>
            <person name="Park H.-J."/>
            <person name="Ramirez L."/>
            <person name="Alfaro M."/>
            <person name="Sun H."/>
            <person name="Tritt A."/>
            <person name="Yoshinaga Y."/>
            <person name="Zwiers L.-H."/>
            <person name="Turgeon B."/>
            <person name="Goodwin S."/>
            <person name="Spatafora J."/>
            <person name="Crous P."/>
            <person name="Grigoriev I."/>
        </authorList>
    </citation>
    <scope>NUCLEOTIDE SEQUENCE</scope>
    <source>
        <strain evidence="8">CBS 130266</strain>
    </source>
</reference>
<dbReference type="PANTHER" id="PTHR15948:SF0">
    <property type="entry name" value="GOLGI PH REGULATOR A-RELATED"/>
    <property type="match status" value="1"/>
</dbReference>
<dbReference type="PANTHER" id="PTHR15948">
    <property type="entry name" value="G-PROTEIN COUPLED RECEPTOR 89-RELATED"/>
    <property type="match status" value="1"/>
</dbReference>
<evidence type="ECO:0000259" key="6">
    <source>
        <dbReference type="Pfam" id="PF12430"/>
    </source>
</evidence>
<feature type="transmembrane region" description="Helical" evidence="5">
    <location>
        <begin position="94"/>
        <end position="114"/>
    </location>
</feature>
<dbReference type="Proteomes" id="UP000800235">
    <property type="component" value="Unassembled WGS sequence"/>
</dbReference>
<protein>
    <recommendedName>
        <fullName evidence="10">Abscisic acid G-protein coupled receptor-like domain-containing protein</fullName>
    </recommendedName>
</protein>